<proteinExistence type="predicted"/>
<dbReference type="PROSITE" id="PS51257">
    <property type="entry name" value="PROKAR_LIPOPROTEIN"/>
    <property type="match status" value="1"/>
</dbReference>
<dbReference type="SUPFAM" id="SSF52833">
    <property type="entry name" value="Thioredoxin-like"/>
    <property type="match status" value="1"/>
</dbReference>
<dbReference type="Proteomes" id="UP000053237">
    <property type="component" value="Unassembled WGS sequence"/>
</dbReference>
<accession>A0A024GTQ9</accession>
<comment type="caution">
    <text evidence="2">The sequence shown here is derived from an EMBL/GenBank/DDBJ whole genome shotgun (WGS) entry which is preliminary data.</text>
</comment>
<dbReference type="InterPro" id="IPR036249">
    <property type="entry name" value="Thioredoxin-like_sf"/>
</dbReference>
<dbReference type="InParanoid" id="A0A024GTQ9"/>
<sequence length="217" mass="25114">MGSVRFALFQAILFSAIAACLTSVFTNPLKRNWDEKDYVFVLAVFTTVFLDRMRSKRIESMVQKAHYEKRREAALLEFNGMYHGEAMQIGKNATTCVLFFGSWCRASRKALQTFDSVRATVSNDIQFVALTQETREELEMYSVKGVNAAYFKDLRDYDFTIAMEDGRMSKEYLVRFDLTTVPYVFIVGRNRMIEWYGRVDDKAFKQMLEMNASNSSA</sequence>
<gene>
    <name evidence="2" type="ORF">BN9_116230</name>
</gene>
<dbReference type="AlphaFoldDB" id="A0A024GTQ9"/>
<evidence type="ECO:0000313" key="3">
    <source>
        <dbReference type="Proteomes" id="UP000053237"/>
    </source>
</evidence>
<feature type="chain" id="PRO_5001529662" description="Thioredoxin domain-containing protein" evidence="1">
    <location>
        <begin position="23"/>
        <end position="217"/>
    </location>
</feature>
<keyword evidence="3" id="KW-1185">Reference proteome</keyword>
<evidence type="ECO:0000313" key="2">
    <source>
        <dbReference type="EMBL" id="CCI50110.1"/>
    </source>
</evidence>
<name>A0A024GTQ9_9STRA</name>
<protein>
    <recommendedName>
        <fullName evidence="4">Thioredoxin domain-containing protein</fullName>
    </recommendedName>
</protein>
<reference evidence="2 3" key="1">
    <citation type="submission" date="2012-05" db="EMBL/GenBank/DDBJ databases">
        <title>Recombination and specialization in a pathogen metapopulation.</title>
        <authorList>
            <person name="Gardiner A."/>
            <person name="Kemen E."/>
            <person name="Schultz-Larsen T."/>
            <person name="MacLean D."/>
            <person name="Van Oosterhout C."/>
            <person name="Jones J.D.G."/>
        </authorList>
    </citation>
    <scope>NUCLEOTIDE SEQUENCE [LARGE SCALE GENOMIC DNA]</scope>
    <source>
        <strain evidence="2 3">Ac Nc2</strain>
    </source>
</reference>
<evidence type="ECO:0008006" key="4">
    <source>
        <dbReference type="Google" id="ProtNLM"/>
    </source>
</evidence>
<keyword evidence="1" id="KW-0732">Signal</keyword>
<feature type="signal peptide" evidence="1">
    <location>
        <begin position="1"/>
        <end position="22"/>
    </location>
</feature>
<dbReference type="Gene3D" id="3.40.30.10">
    <property type="entry name" value="Glutaredoxin"/>
    <property type="match status" value="1"/>
</dbReference>
<dbReference type="OrthoDB" id="1607513at2759"/>
<dbReference type="EMBL" id="CAIX01000393">
    <property type="protein sequence ID" value="CCI50110.1"/>
    <property type="molecule type" value="Genomic_DNA"/>
</dbReference>
<organism evidence="2 3">
    <name type="scientific">Albugo candida</name>
    <dbReference type="NCBI Taxonomy" id="65357"/>
    <lineage>
        <taxon>Eukaryota</taxon>
        <taxon>Sar</taxon>
        <taxon>Stramenopiles</taxon>
        <taxon>Oomycota</taxon>
        <taxon>Peronosporomycetes</taxon>
        <taxon>Albuginales</taxon>
        <taxon>Albuginaceae</taxon>
        <taxon>Albugo</taxon>
    </lineage>
</organism>
<evidence type="ECO:0000256" key="1">
    <source>
        <dbReference type="SAM" id="SignalP"/>
    </source>
</evidence>